<dbReference type="PANTHER" id="PTHR43464">
    <property type="entry name" value="METHYLTRANSFERASE"/>
    <property type="match status" value="1"/>
</dbReference>
<dbReference type="InterPro" id="IPR041698">
    <property type="entry name" value="Methyltransf_25"/>
</dbReference>
<dbReference type="EMBL" id="JACBZP010000001">
    <property type="protein sequence ID" value="NYI66701.1"/>
    <property type="molecule type" value="Genomic_DNA"/>
</dbReference>
<comment type="caution">
    <text evidence="5">The sequence shown here is derived from an EMBL/GenBank/DDBJ whole genome shotgun (WGS) entry which is preliminary data.</text>
</comment>
<evidence type="ECO:0000256" key="2">
    <source>
        <dbReference type="ARBA" id="ARBA00022679"/>
    </source>
</evidence>
<evidence type="ECO:0000259" key="4">
    <source>
        <dbReference type="Pfam" id="PF13649"/>
    </source>
</evidence>
<keyword evidence="1 5" id="KW-0489">Methyltransferase</keyword>
<dbReference type="GO" id="GO:0032259">
    <property type="term" value="P:methylation"/>
    <property type="evidence" value="ECO:0007669"/>
    <property type="project" value="UniProtKB-KW"/>
</dbReference>
<protein>
    <submittedName>
        <fullName evidence="5">SAM-dependent methyltransferase</fullName>
    </submittedName>
</protein>
<feature type="domain" description="Methyltransferase" evidence="4">
    <location>
        <begin position="52"/>
        <end position="147"/>
    </location>
</feature>
<evidence type="ECO:0000313" key="6">
    <source>
        <dbReference type="Proteomes" id="UP000539111"/>
    </source>
</evidence>
<dbReference type="GO" id="GO:0008168">
    <property type="term" value="F:methyltransferase activity"/>
    <property type="evidence" value="ECO:0007669"/>
    <property type="project" value="UniProtKB-KW"/>
</dbReference>
<keyword evidence="6" id="KW-1185">Reference proteome</keyword>
<dbReference type="Proteomes" id="UP000539111">
    <property type="component" value="Unassembled WGS sequence"/>
</dbReference>
<dbReference type="CDD" id="cd02440">
    <property type="entry name" value="AdoMet_MTases"/>
    <property type="match status" value="1"/>
</dbReference>
<dbReference type="InterPro" id="IPR029063">
    <property type="entry name" value="SAM-dependent_MTases_sf"/>
</dbReference>
<proteinExistence type="predicted"/>
<dbReference type="PANTHER" id="PTHR43464:SF19">
    <property type="entry name" value="UBIQUINONE BIOSYNTHESIS O-METHYLTRANSFERASE, MITOCHONDRIAL"/>
    <property type="match status" value="1"/>
</dbReference>
<sequence length="201" mass="22128">MREETLWESQKRRNPGHSAWYIQRFEMMRERGDDLDGEARLIDALAARRSRILDAGCGPGRVGGELARRGHDVVGVDVDPELIEAAERDYPRARWILGDLTELNLAAEGIEGKIDVIVCAGQVMTFVAPGTAPEVLSRFAGHLAPDGRAVIGFGTGRGYDFGEFLQDADEAGLVLQYRFSTWDLRPFDDSSDFLVAVFGAA</sequence>
<dbReference type="Pfam" id="PF13649">
    <property type="entry name" value="Methyltransf_25"/>
    <property type="match status" value="1"/>
</dbReference>
<keyword evidence="2 5" id="KW-0808">Transferase</keyword>
<dbReference type="AlphaFoldDB" id="A0A7Z0CZV0"/>
<keyword evidence="3" id="KW-0949">S-adenosyl-L-methionine</keyword>
<evidence type="ECO:0000256" key="1">
    <source>
        <dbReference type="ARBA" id="ARBA00022603"/>
    </source>
</evidence>
<evidence type="ECO:0000313" key="5">
    <source>
        <dbReference type="EMBL" id="NYI66701.1"/>
    </source>
</evidence>
<accession>A0A7Z0CZV0</accession>
<organism evidence="5 6">
    <name type="scientific">Spelaeicoccus albus</name>
    <dbReference type="NCBI Taxonomy" id="1280376"/>
    <lineage>
        <taxon>Bacteria</taxon>
        <taxon>Bacillati</taxon>
        <taxon>Actinomycetota</taxon>
        <taxon>Actinomycetes</taxon>
        <taxon>Micrococcales</taxon>
        <taxon>Brevibacteriaceae</taxon>
        <taxon>Spelaeicoccus</taxon>
    </lineage>
</organism>
<dbReference type="SUPFAM" id="SSF53335">
    <property type="entry name" value="S-adenosyl-L-methionine-dependent methyltransferases"/>
    <property type="match status" value="1"/>
</dbReference>
<name>A0A7Z0CZV0_9MICO</name>
<dbReference type="Gene3D" id="3.40.50.150">
    <property type="entry name" value="Vaccinia Virus protein VP39"/>
    <property type="match status" value="1"/>
</dbReference>
<dbReference type="RefSeq" id="WP_179426220.1">
    <property type="nucleotide sequence ID" value="NZ_JACBZP010000001.1"/>
</dbReference>
<evidence type="ECO:0000256" key="3">
    <source>
        <dbReference type="ARBA" id="ARBA00022691"/>
    </source>
</evidence>
<gene>
    <name evidence="5" type="ORF">BJY26_001007</name>
</gene>
<reference evidence="5 6" key="1">
    <citation type="submission" date="2020-07" db="EMBL/GenBank/DDBJ databases">
        <title>Sequencing the genomes of 1000 actinobacteria strains.</title>
        <authorList>
            <person name="Klenk H.-P."/>
        </authorList>
    </citation>
    <scope>NUCLEOTIDE SEQUENCE [LARGE SCALE GENOMIC DNA]</scope>
    <source>
        <strain evidence="5 6">DSM 26341</strain>
    </source>
</reference>